<gene>
    <name evidence="2" type="ORF">FC07_GL001382</name>
</gene>
<dbReference type="RefSeq" id="WP_083483320.1">
    <property type="nucleotide sequence ID" value="NZ_AZDA01000121.1"/>
</dbReference>
<dbReference type="SUPFAM" id="SSF141868">
    <property type="entry name" value="EAL domain-like"/>
    <property type="match status" value="1"/>
</dbReference>
<name>A0A0R1GP72_9LACO</name>
<reference evidence="2 3" key="1">
    <citation type="journal article" date="2015" name="Genome Announc.">
        <title>Expanding the biotechnology potential of lactobacilli through comparative genomics of 213 strains and associated genera.</title>
        <authorList>
            <person name="Sun Z."/>
            <person name="Harris H.M."/>
            <person name="McCann A."/>
            <person name="Guo C."/>
            <person name="Argimon S."/>
            <person name="Zhang W."/>
            <person name="Yang X."/>
            <person name="Jeffery I.B."/>
            <person name="Cooney J.C."/>
            <person name="Kagawa T.F."/>
            <person name="Liu W."/>
            <person name="Song Y."/>
            <person name="Salvetti E."/>
            <person name="Wrobel A."/>
            <person name="Rasinkangas P."/>
            <person name="Parkhill J."/>
            <person name="Rea M.C."/>
            <person name="O'Sullivan O."/>
            <person name="Ritari J."/>
            <person name="Douillard F.P."/>
            <person name="Paul Ross R."/>
            <person name="Yang R."/>
            <person name="Briner A.E."/>
            <person name="Felis G.E."/>
            <person name="de Vos W.M."/>
            <person name="Barrangou R."/>
            <person name="Klaenhammer T.R."/>
            <person name="Caufield P.W."/>
            <person name="Cui Y."/>
            <person name="Zhang H."/>
            <person name="O'Toole P.W."/>
        </authorList>
    </citation>
    <scope>NUCLEOTIDE SEQUENCE [LARGE SCALE GENOMIC DNA]</scope>
    <source>
        <strain evidence="2 3">DSM 20003</strain>
    </source>
</reference>
<dbReference type="Gene3D" id="3.20.20.450">
    <property type="entry name" value="EAL domain"/>
    <property type="match status" value="1"/>
</dbReference>
<dbReference type="PROSITE" id="PS50883">
    <property type="entry name" value="EAL"/>
    <property type="match status" value="1"/>
</dbReference>
<dbReference type="InterPro" id="IPR050706">
    <property type="entry name" value="Cyclic-di-GMP_PDE-like"/>
</dbReference>
<dbReference type="SMART" id="SM00052">
    <property type="entry name" value="EAL"/>
    <property type="match status" value="1"/>
</dbReference>
<accession>A0A0R1GP72</accession>
<proteinExistence type="predicted"/>
<evidence type="ECO:0000313" key="3">
    <source>
        <dbReference type="Proteomes" id="UP000051461"/>
    </source>
</evidence>
<dbReference type="GO" id="GO:0071111">
    <property type="term" value="F:cyclic-guanylate-specific phosphodiesterase activity"/>
    <property type="evidence" value="ECO:0007669"/>
    <property type="project" value="InterPro"/>
</dbReference>
<organism evidence="2 3">
    <name type="scientific">Loigolactobacillus bifermentans DSM 20003</name>
    <dbReference type="NCBI Taxonomy" id="1423726"/>
    <lineage>
        <taxon>Bacteria</taxon>
        <taxon>Bacillati</taxon>
        <taxon>Bacillota</taxon>
        <taxon>Bacilli</taxon>
        <taxon>Lactobacillales</taxon>
        <taxon>Lactobacillaceae</taxon>
        <taxon>Loigolactobacillus</taxon>
    </lineage>
</organism>
<evidence type="ECO:0000259" key="1">
    <source>
        <dbReference type="PROSITE" id="PS50883"/>
    </source>
</evidence>
<dbReference type="Pfam" id="PF00563">
    <property type="entry name" value="EAL"/>
    <property type="match status" value="1"/>
</dbReference>
<keyword evidence="3" id="KW-1185">Reference proteome</keyword>
<dbReference type="STRING" id="1423726.FC07_GL001382"/>
<dbReference type="AlphaFoldDB" id="A0A0R1GP72"/>
<evidence type="ECO:0000313" key="2">
    <source>
        <dbReference type="EMBL" id="KRK33130.1"/>
    </source>
</evidence>
<dbReference type="PANTHER" id="PTHR33121">
    <property type="entry name" value="CYCLIC DI-GMP PHOSPHODIESTERASE PDEF"/>
    <property type="match status" value="1"/>
</dbReference>
<dbReference type="OrthoDB" id="2315942at2"/>
<sequence length="231" mass="26750">MATLIRFFAQPKYSIINAKLTGYELFIRKRETRDSTWFLPENFNKFTPKKIITLLTDTLKTLPRGLNSISINLNQEQFVDLNYFELLTALQPKTPIKLQIELTEQQAIDKTACESSEIVTMAKAYQQAGMYLCLDDIGTGANQYELVQQLAPFVFEYKFALQNIRQLVQLTELKTQIGIWRERAQQQHKLFVLEGLETFDDLALIQLFRPDVVQGYYFGKPYLLPIASDFA</sequence>
<comment type="caution">
    <text evidence="2">The sequence shown here is derived from an EMBL/GenBank/DDBJ whole genome shotgun (WGS) entry which is preliminary data.</text>
</comment>
<dbReference type="InterPro" id="IPR001633">
    <property type="entry name" value="EAL_dom"/>
</dbReference>
<dbReference type="PATRIC" id="fig|1423726.3.peg.1431"/>
<dbReference type="PANTHER" id="PTHR33121:SF70">
    <property type="entry name" value="SIGNALING PROTEIN YKOW"/>
    <property type="match status" value="1"/>
</dbReference>
<dbReference type="InterPro" id="IPR035919">
    <property type="entry name" value="EAL_sf"/>
</dbReference>
<dbReference type="EMBL" id="AZDA01000121">
    <property type="protein sequence ID" value="KRK33130.1"/>
    <property type="molecule type" value="Genomic_DNA"/>
</dbReference>
<protein>
    <submittedName>
        <fullName evidence="2">C-di-GMP-specific phosphodiesterase</fullName>
    </submittedName>
</protein>
<feature type="domain" description="EAL" evidence="1">
    <location>
        <begin position="1"/>
        <end position="231"/>
    </location>
</feature>
<dbReference type="Proteomes" id="UP000051461">
    <property type="component" value="Unassembled WGS sequence"/>
</dbReference>